<evidence type="ECO:0000313" key="1">
    <source>
        <dbReference type="EMBL" id="NYT27912.1"/>
    </source>
</evidence>
<dbReference type="EMBL" id="JACCHT010000002">
    <property type="protein sequence ID" value="NYT27912.1"/>
    <property type="molecule type" value="Genomic_DNA"/>
</dbReference>
<sequence>MALMWDILPTNLADIDGDGDLDLVVGEIMAPLNTIKIQALLLTLLMKQNWRAILLMALMWGYSSPA</sequence>
<gene>
    <name evidence="1" type="ORF">H0A76_08465</name>
</gene>
<dbReference type="SUPFAM" id="SSF69318">
    <property type="entry name" value="Integrin alpha N-terminal domain"/>
    <property type="match status" value="1"/>
</dbReference>
<organism evidence="1 2">
    <name type="scientific">Candidatus Thiodubiliella endoseptemdiera</name>
    <dbReference type="NCBI Taxonomy" id="2738886"/>
    <lineage>
        <taxon>Bacteria</taxon>
        <taxon>Pseudomonadati</taxon>
        <taxon>Pseudomonadota</taxon>
        <taxon>Gammaproteobacteria</taxon>
        <taxon>Candidatus Pseudothioglobaceae</taxon>
        <taxon>Candidatus Thiodubiliella</taxon>
    </lineage>
</organism>
<dbReference type="InterPro" id="IPR028994">
    <property type="entry name" value="Integrin_alpha_N"/>
</dbReference>
<accession>A0A853F2N2</accession>
<reference evidence="1 2" key="1">
    <citation type="submission" date="2020-05" db="EMBL/GenBank/DDBJ databases">
        <title>Horizontal transmission and recombination maintain forever young bacterial symbiont genomes.</title>
        <authorList>
            <person name="Russell S.L."/>
            <person name="Pepper-Tunick E."/>
            <person name="Svedberg J."/>
            <person name="Byrne A."/>
            <person name="Ruelas Castillo J."/>
            <person name="Vollmers C."/>
            <person name="Beinart R.A."/>
            <person name="Corbett-Detig R."/>
        </authorList>
    </citation>
    <scope>NUCLEOTIDE SEQUENCE [LARGE SCALE GENOMIC DNA]</scope>
    <source>
        <strain evidence="1">455</strain>
    </source>
</reference>
<dbReference type="Proteomes" id="UP000568751">
    <property type="component" value="Unassembled WGS sequence"/>
</dbReference>
<protein>
    <recommendedName>
        <fullName evidence="3">VCBS repeat-containing protein</fullName>
    </recommendedName>
</protein>
<name>A0A853F2N2_9GAMM</name>
<evidence type="ECO:0008006" key="3">
    <source>
        <dbReference type="Google" id="ProtNLM"/>
    </source>
</evidence>
<proteinExistence type="predicted"/>
<comment type="caution">
    <text evidence="1">The sequence shown here is derived from an EMBL/GenBank/DDBJ whole genome shotgun (WGS) entry which is preliminary data.</text>
</comment>
<dbReference type="AlphaFoldDB" id="A0A853F2N2"/>
<evidence type="ECO:0000313" key="2">
    <source>
        <dbReference type="Proteomes" id="UP000568751"/>
    </source>
</evidence>